<dbReference type="AlphaFoldDB" id="A0A0E9VLM0"/>
<organism evidence="1">
    <name type="scientific">Anguilla anguilla</name>
    <name type="common">European freshwater eel</name>
    <name type="synonym">Muraena anguilla</name>
    <dbReference type="NCBI Taxonomy" id="7936"/>
    <lineage>
        <taxon>Eukaryota</taxon>
        <taxon>Metazoa</taxon>
        <taxon>Chordata</taxon>
        <taxon>Craniata</taxon>
        <taxon>Vertebrata</taxon>
        <taxon>Euteleostomi</taxon>
        <taxon>Actinopterygii</taxon>
        <taxon>Neopterygii</taxon>
        <taxon>Teleostei</taxon>
        <taxon>Anguilliformes</taxon>
        <taxon>Anguillidae</taxon>
        <taxon>Anguilla</taxon>
    </lineage>
</organism>
<name>A0A0E9VLM0_ANGAN</name>
<sequence>MLKLSSLHTSKDSKHLACLFIDNNQKFILAVPIFKLQEIIQALL</sequence>
<accession>A0A0E9VLM0</accession>
<reference evidence="1" key="2">
    <citation type="journal article" date="2015" name="Fish Shellfish Immunol.">
        <title>Early steps in the European eel (Anguilla anguilla)-Vibrio vulnificus interaction in the gills: Role of the RtxA13 toxin.</title>
        <authorList>
            <person name="Callol A."/>
            <person name="Pajuelo D."/>
            <person name="Ebbesson L."/>
            <person name="Teles M."/>
            <person name="MacKenzie S."/>
            <person name="Amaro C."/>
        </authorList>
    </citation>
    <scope>NUCLEOTIDE SEQUENCE</scope>
</reference>
<protein>
    <submittedName>
        <fullName evidence="1">Uncharacterized protein</fullName>
    </submittedName>
</protein>
<reference evidence="1" key="1">
    <citation type="submission" date="2014-11" db="EMBL/GenBank/DDBJ databases">
        <authorList>
            <person name="Amaro Gonzalez C."/>
        </authorList>
    </citation>
    <scope>NUCLEOTIDE SEQUENCE</scope>
</reference>
<proteinExistence type="predicted"/>
<evidence type="ECO:0000313" key="1">
    <source>
        <dbReference type="EMBL" id="JAH78128.1"/>
    </source>
</evidence>
<dbReference type="EMBL" id="GBXM01030449">
    <property type="protein sequence ID" value="JAH78128.1"/>
    <property type="molecule type" value="Transcribed_RNA"/>
</dbReference>